<dbReference type="PANTHER" id="PTHR43493:SF9">
    <property type="entry name" value="DNA TOPOISOMERASE 4 SUBUNIT A"/>
    <property type="match status" value="1"/>
</dbReference>
<dbReference type="STRING" id="1212765.MHLP_04575"/>
<dbReference type="HOGENOM" id="CLU_071551_0_0_14"/>
<dbReference type="EMBL" id="CP003731">
    <property type="protein sequence ID" value="AFO52495.1"/>
    <property type="molecule type" value="Genomic_DNA"/>
</dbReference>
<dbReference type="GO" id="GO:0003918">
    <property type="term" value="F:DNA topoisomerase type II (double strand cut, ATP-hydrolyzing) activity"/>
    <property type="evidence" value="ECO:0007669"/>
    <property type="project" value="TreeGrafter"/>
</dbReference>
<keyword evidence="2" id="KW-1185">Reference proteome</keyword>
<dbReference type="GO" id="GO:0005737">
    <property type="term" value="C:cytoplasm"/>
    <property type="evidence" value="ECO:0007669"/>
    <property type="project" value="TreeGrafter"/>
</dbReference>
<dbReference type="GO" id="GO:0003677">
    <property type="term" value="F:DNA binding"/>
    <property type="evidence" value="ECO:0007669"/>
    <property type="project" value="InterPro"/>
</dbReference>
<gene>
    <name evidence="1" type="ordered locus">MHLP_04575</name>
</gene>
<dbReference type="Pfam" id="PF03989">
    <property type="entry name" value="DNA_gyraseA_C"/>
    <property type="match status" value="5"/>
</dbReference>
<dbReference type="PANTHER" id="PTHR43493">
    <property type="entry name" value="DNA GYRASE/TOPOISOMERASE SUBUNIT A"/>
    <property type="match status" value="1"/>
</dbReference>
<dbReference type="PATRIC" id="fig|1212765.3.peg.1038"/>
<protein>
    <submittedName>
        <fullName evidence="1">DNA gyrase C-terminal domain protein</fullName>
    </submittedName>
</protein>
<organism evidence="1 2">
    <name type="scientific">Mycoplasma haematolamae (strain Purdue)</name>
    <dbReference type="NCBI Taxonomy" id="1212765"/>
    <lineage>
        <taxon>Bacteria</taxon>
        <taxon>Bacillati</taxon>
        <taxon>Mycoplasmatota</taxon>
        <taxon>Mollicutes</taxon>
        <taxon>Mycoplasmataceae</taxon>
        <taxon>Mycoplasma</taxon>
    </lineage>
</organism>
<sequence>MIVAPYDAELIAVTNAGKVFKMSTRELIISPGSELLSVQNLKELLSYKGYLLDNDEHLVKFIYMDEGEYHKDICLLFCTKYGIVKKVPIAEFKHVRAIGKIAILLKGNDSVRFVNKVSESDEILLASEEGLAVRFQSNELRKTGRLSSGVKGIKLTPDTGEVISSSTTYEGLKVFVVDEQGTGKLTDIDKFKLTVKAVRGVIAYKLNDSDKLIACTLIKGDEEIVFLTNKHNVLRLPVSEIAERSSRICGGVRLIKLDEGEKVMLCAKSAAEKTFE</sequence>
<evidence type="ECO:0000313" key="1">
    <source>
        <dbReference type="EMBL" id="AFO52495.1"/>
    </source>
</evidence>
<reference evidence="1 2" key="1">
    <citation type="journal article" date="2012" name="J. Bacteriol.">
        <title>Genome Sequence of "Candidatus Mycoplasma haemolamae" Strain Purdue, a Red Blood Cell Pathogen of Alpacas (Vicugna pacos) and Llamas (Lama glama).</title>
        <authorList>
            <person name="Guimaraes A.M."/>
            <person name="Toth B."/>
            <person name="Santos A.P."/>
            <person name="do Nascimento N.C."/>
            <person name="Kritchevsky J.E."/>
            <person name="Messick J.B."/>
        </authorList>
    </citation>
    <scope>NUCLEOTIDE SEQUENCE [LARGE SCALE GENOMIC DNA]</scope>
    <source>
        <strain evidence="1 2">Purdue</strain>
    </source>
</reference>
<dbReference type="Gene3D" id="2.120.10.90">
    <property type="entry name" value="DNA gyrase/topoisomerase IV, subunit A, C-terminal"/>
    <property type="match status" value="1"/>
</dbReference>
<dbReference type="GO" id="GO:0006265">
    <property type="term" value="P:DNA topological change"/>
    <property type="evidence" value="ECO:0007669"/>
    <property type="project" value="InterPro"/>
</dbReference>
<dbReference type="InterPro" id="IPR050220">
    <property type="entry name" value="Type_II_DNA_Topoisomerases"/>
</dbReference>
<dbReference type="KEGG" id="mhl:MHLP_04575"/>
<dbReference type="InterPro" id="IPR006691">
    <property type="entry name" value="GyrA/parC_rep"/>
</dbReference>
<accession>I7BB22</accession>
<dbReference type="GO" id="GO:0009330">
    <property type="term" value="C:DNA topoisomerase type II (double strand cut, ATP-hydrolyzing) complex"/>
    <property type="evidence" value="ECO:0007669"/>
    <property type="project" value="TreeGrafter"/>
</dbReference>
<evidence type="ECO:0000313" key="2">
    <source>
        <dbReference type="Proteomes" id="UP000006502"/>
    </source>
</evidence>
<dbReference type="SUPFAM" id="SSF101904">
    <property type="entry name" value="GyrA/ParC C-terminal domain-like"/>
    <property type="match status" value="1"/>
</dbReference>
<reference evidence="2" key="2">
    <citation type="submission" date="2012-07" db="EMBL/GenBank/DDBJ databases">
        <title>Complete genome sequence of 'Candidatus Mycoplasma haemolamae'.</title>
        <authorList>
            <person name="Guimaraes A.M.S."/>
            <person name="Toth B."/>
            <person name="Santos A.P."/>
            <person name="Nascimento N.C."/>
            <person name="Sojka J.E."/>
            <person name="Messick J.B."/>
        </authorList>
    </citation>
    <scope>NUCLEOTIDE SEQUENCE [LARGE SCALE GENOMIC DNA]</scope>
    <source>
        <strain evidence="2">Purdue</strain>
    </source>
</reference>
<name>I7BB22_MYCHA</name>
<dbReference type="AlphaFoldDB" id="I7BB22"/>
<dbReference type="Proteomes" id="UP000006502">
    <property type="component" value="Chromosome"/>
</dbReference>
<dbReference type="InterPro" id="IPR035516">
    <property type="entry name" value="Gyrase/topoIV_suA_C"/>
</dbReference>
<dbReference type="GO" id="GO:0005524">
    <property type="term" value="F:ATP binding"/>
    <property type="evidence" value="ECO:0007669"/>
    <property type="project" value="InterPro"/>
</dbReference>
<proteinExistence type="predicted"/>